<evidence type="ECO:0000313" key="3">
    <source>
        <dbReference type="Proteomes" id="UP000292223"/>
    </source>
</evidence>
<name>A0A4Q5JTP2_ENTFL</name>
<organism evidence="2 3">
    <name type="scientific">Enterococcus faecalis</name>
    <name type="common">Streptococcus faecalis</name>
    <dbReference type="NCBI Taxonomy" id="1351"/>
    <lineage>
        <taxon>Bacteria</taxon>
        <taxon>Bacillati</taxon>
        <taxon>Bacillota</taxon>
        <taxon>Bacilli</taxon>
        <taxon>Lactobacillales</taxon>
        <taxon>Enterococcaceae</taxon>
        <taxon>Enterococcus</taxon>
    </lineage>
</organism>
<accession>A0A4Q5JTP2</accession>
<evidence type="ECO:0000313" key="4">
    <source>
        <dbReference type="Proteomes" id="UP000516122"/>
    </source>
</evidence>
<dbReference type="RefSeq" id="WP_002382588.1">
    <property type="nucleotide sequence ID" value="NZ_CABGRP010000001.1"/>
</dbReference>
<dbReference type="AlphaFoldDB" id="A0A4Q5JTP2"/>
<gene>
    <name evidence="2" type="ORF">EU507_12505</name>
    <name evidence="1" type="ORF">H9Q64_11805</name>
</gene>
<evidence type="ECO:0000313" key="2">
    <source>
        <dbReference type="EMBL" id="RYU31325.1"/>
    </source>
</evidence>
<dbReference type="EMBL" id="SEWT01000008">
    <property type="protein sequence ID" value="RYU31325.1"/>
    <property type="molecule type" value="Genomic_DNA"/>
</dbReference>
<protein>
    <submittedName>
        <fullName evidence="2">Uncharacterized protein</fullName>
    </submittedName>
</protein>
<dbReference type="EMBL" id="CP060804">
    <property type="protein sequence ID" value="QNP37144.1"/>
    <property type="molecule type" value="Genomic_DNA"/>
</dbReference>
<reference evidence="1 4" key="2">
    <citation type="submission" date="2020-08" db="EMBL/GenBank/DDBJ databases">
        <title>Enterococcus faecalis SF28073 genome assembly.</title>
        <authorList>
            <person name="Duerkop B.A."/>
            <person name="Johnson C.N."/>
        </authorList>
    </citation>
    <scope>NUCLEOTIDE SEQUENCE [LARGE SCALE GENOMIC DNA]</scope>
    <source>
        <strain evidence="1 4">SF28073</strain>
    </source>
</reference>
<proteinExistence type="predicted"/>
<evidence type="ECO:0000313" key="1">
    <source>
        <dbReference type="EMBL" id="QNP37144.1"/>
    </source>
</evidence>
<sequence length="74" mass="8689">MIYIKNFIHDVDSSTITFEVERDGVTNYVETRDTGYGTTSIDINDFTEDWSDSEYNQLEEFLNGCQEIVHSFHR</sequence>
<dbReference type="Proteomes" id="UP000516122">
    <property type="component" value="Chromosome"/>
</dbReference>
<reference evidence="2 3" key="1">
    <citation type="submission" date="2019-02" db="EMBL/GenBank/DDBJ databases">
        <title>From farm to fork: dissemination of Tn554::fexA-optrA in linezolid-resistant Enterococcus faecalis clones from chicken feces and meat in Tunisia.</title>
        <authorList>
            <person name="Tedim A.P."/>
            <person name="Elghaieb H."/>
            <person name="Abbassi M.S."/>
            <person name="Novais C."/>
            <person name="Hassen A."/>
            <person name="Peixe L."/>
            <person name="Freitas A.R."/>
        </authorList>
    </citation>
    <scope>NUCLEOTIDE SEQUENCE [LARGE SCALE GENOMIC DNA]</scope>
    <source>
        <strain evidence="2 3">728T</strain>
    </source>
</reference>
<dbReference type="Proteomes" id="UP000292223">
    <property type="component" value="Unassembled WGS sequence"/>
</dbReference>